<organism evidence="3 4">
    <name type="scientific">Periconia digitata</name>
    <dbReference type="NCBI Taxonomy" id="1303443"/>
    <lineage>
        <taxon>Eukaryota</taxon>
        <taxon>Fungi</taxon>
        <taxon>Dikarya</taxon>
        <taxon>Ascomycota</taxon>
        <taxon>Pezizomycotina</taxon>
        <taxon>Dothideomycetes</taxon>
        <taxon>Pleosporomycetidae</taxon>
        <taxon>Pleosporales</taxon>
        <taxon>Massarineae</taxon>
        <taxon>Periconiaceae</taxon>
        <taxon>Periconia</taxon>
    </lineage>
</organism>
<dbReference type="InterPro" id="IPR036236">
    <property type="entry name" value="Znf_C2H2_sf"/>
</dbReference>
<dbReference type="AlphaFoldDB" id="A0A9W4XWV1"/>
<dbReference type="SUPFAM" id="SSF57667">
    <property type="entry name" value="beta-beta-alpha zinc fingers"/>
    <property type="match status" value="1"/>
</dbReference>
<feature type="region of interest" description="Disordered" evidence="1">
    <location>
        <begin position="786"/>
        <end position="812"/>
    </location>
</feature>
<dbReference type="PANTHER" id="PTHR38166:SF1">
    <property type="entry name" value="C2H2-TYPE DOMAIN-CONTAINING PROTEIN"/>
    <property type="match status" value="1"/>
</dbReference>
<comment type="caution">
    <text evidence="3">The sequence shown here is derived from an EMBL/GenBank/DDBJ whole genome shotgun (WGS) entry which is preliminary data.</text>
</comment>
<dbReference type="PANTHER" id="PTHR38166">
    <property type="entry name" value="C2H2-TYPE DOMAIN-CONTAINING PROTEIN-RELATED"/>
    <property type="match status" value="1"/>
</dbReference>
<dbReference type="Proteomes" id="UP001152607">
    <property type="component" value="Unassembled WGS sequence"/>
</dbReference>
<feature type="domain" description="C2H2-type" evidence="2">
    <location>
        <begin position="233"/>
        <end position="260"/>
    </location>
</feature>
<feature type="region of interest" description="Disordered" evidence="1">
    <location>
        <begin position="838"/>
        <end position="866"/>
    </location>
</feature>
<feature type="region of interest" description="Disordered" evidence="1">
    <location>
        <begin position="166"/>
        <end position="203"/>
    </location>
</feature>
<evidence type="ECO:0000256" key="1">
    <source>
        <dbReference type="SAM" id="MobiDB-lite"/>
    </source>
</evidence>
<dbReference type="EMBL" id="CAOQHR010000006">
    <property type="protein sequence ID" value="CAI6336622.1"/>
    <property type="molecule type" value="Genomic_DNA"/>
</dbReference>
<feature type="domain" description="C2H2-type" evidence="2">
    <location>
        <begin position="612"/>
        <end position="632"/>
    </location>
</feature>
<feature type="domain" description="C2H2-type" evidence="2">
    <location>
        <begin position="265"/>
        <end position="295"/>
    </location>
</feature>
<accession>A0A9W4XWV1</accession>
<feature type="compositionally biased region" description="Polar residues" evidence="1">
    <location>
        <begin position="146"/>
        <end position="155"/>
    </location>
</feature>
<feature type="compositionally biased region" description="Low complexity" evidence="1">
    <location>
        <begin position="849"/>
        <end position="860"/>
    </location>
</feature>
<reference evidence="3" key="1">
    <citation type="submission" date="2023-01" db="EMBL/GenBank/DDBJ databases">
        <authorList>
            <person name="Van Ghelder C."/>
            <person name="Rancurel C."/>
        </authorList>
    </citation>
    <scope>NUCLEOTIDE SEQUENCE</scope>
    <source>
        <strain evidence="3">CNCM I-4278</strain>
    </source>
</reference>
<feature type="region of interest" description="Disordered" evidence="1">
    <location>
        <begin position="528"/>
        <end position="564"/>
    </location>
</feature>
<dbReference type="OrthoDB" id="4738706at2759"/>
<gene>
    <name evidence="3" type="ORF">PDIGIT_LOCUS9726</name>
</gene>
<name>A0A9W4XWV1_9PLEO</name>
<evidence type="ECO:0000313" key="3">
    <source>
        <dbReference type="EMBL" id="CAI6336622.1"/>
    </source>
</evidence>
<feature type="region of interest" description="Disordered" evidence="1">
    <location>
        <begin position="137"/>
        <end position="156"/>
    </location>
</feature>
<dbReference type="Gene3D" id="3.30.160.60">
    <property type="entry name" value="Classic Zinc Finger"/>
    <property type="match status" value="1"/>
</dbReference>
<dbReference type="InterPro" id="IPR013087">
    <property type="entry name" value="Znf_C2H2_type"/>
</dbReference>
<feature type="region of interest" description="Disordered" evidence="1">
    <location>
        <begin position="442"/>
        <end position="474"/>
    </location>
</feature>
<feature type="compositionally biased region" description="Low complexity" evidence="1">
    <location>
        <begin position="177"/>
        <end position="195"/>
    </location>
</feature>
<evidence type="ECO:0000313" key="4">
    <source>
        <dbReference type="Proteomes" id="UP001152607"/>
    </source>
</evidence>
<protein>
    <recommendedName>
        <fullName evidence="2">C2H2-type domain-containing protein</fullName>
    </recommendedName>
</protein>
<feature type="region of interest" description="Disordered" evidence="1">
    <location>
        <begin position="377"/>
        <end position="425"/>
    </location>
</feature>
<dbReference type="SMART" id="SM00355">
    <property type="entry name" value="ZnF_C2H2"/>
    <property type="match status" value="4"/>
</dbReference>
<keyword evidence="4" id="KW-1185">Reference proteome</keyword>
<sequence>MREPIDNALASDYFRAEVPDEMKGGLETSWCLESPTFQETGSVPESYQKLQSSPLASTLTSYPLSLDGKAESTNHVFLTRDESSHTKQLSPTFLVPSLAHFESKSPRSLHLSRSPLDNLQAELKKYGQMENNWNEELDKRQKPDQESNTSGTQDWSFVKRRLELPEHIPNHDCPSMTTGSTLSSRNSSTRSTKSNKWTETEVPTKGRCPIPECGRMMRDLAAHLLTHQAERPEKCPVDTCEYHTKGFARPYDKVRHTLTHFNGMFACQFCTSSVAVSARTFSRCDAFLRHLVNAHDVEPVSPGRRDELCSTRPNKPTKRFAAGNSVVTCTLCTEPFDAQGYYEHLRGCVLRHVTRRFSTPDTRELAAVETVERIDHCPDNSITSTSKSGRASSTLNRAKRASTSSQEIESPANHHRSNSRDHTMAELTASSRCLSLTSSHCDRELSRSSTDEETDWTDDAGTPDSAPDTEDFKPILSPVKTQLVNSIMAEFHRMFDKELRSHHSGASSGASGYRESSGSSSYSSASFISRKRSLSGGSTPPDNNDGDDSHKRRRPDPKSVGGKNAIPEVRFACPYYKRNPGRHQTFTSCRDPGFITVARLKEHLYRRHLLPIQCNRCCSTFANEPILREHQRDFRGCEVKEHIPLEGFDKDQERKLKSKKRSLVYQSEEDKWNGVYKILFPDDNEADMPSPYIEYQPCNSAQINETPNIAQFHEFSRLELPRLVRRTLEVAVEQEAQPLEEKLKERLVDIVRDCQSQLISLFQTTQARPMKVSELTPHALLPIAATDEDGKPSANSATDQHRNQENAGTFHPQSFQDFDSFALAVTAENFIPIPATRDIDQYKQTTTQDSSGSPDSGYDSNTAWLPRSDASNTMAVHQHQRHLQQPHLSFQLDAATFNPSASMYSPQHPLVATSFQQQANIPFNGAEFATGMNGYREFLGGACDVRFPEDAWTAYGEDNNGNRQGSQMNTLQ</sequence>
<evidence type="ECO:0000259" key="2">
    <source>
        <dbReference type="SMART" id="SM00355"/>
    </source>
</evidence>
<feature type="domain" description="C2H2-type" evidence="2">
    <location>
        <begin position="206"/>
        <end position="227"/>
    </location>
</feature>
<proteinExistence type="predicted"/>
<feature type="compositionally biased region" description="Polar residues" evidence="1">
    <location>
        <begin position="380"/>
        <end position="408"/>
    </location>
</feature>